<accession>A0AA35Y7Q3</accession>
<dbReference type="SUPFAM" id="SSF81383">
    <property type="entry name" value="F-box domain"/>
    <property type="match status" value="1"/>
</dbReference>
<dbReference type="InterPro" id="IPR025886">
    <property type="entry name" value="PP2-like"/>
</dbReference>
<name>A0AA35Y7Q3_LACSI</name>
<gene>
    <name evidence="2" type="ORF">LSALG_LOCUS2618</name>
</gene>
<evidence type="ECO:0000259" key="1">
    <source>
        <dbReference type="PROSITE" id="PS50181"/>
    </source>
</evidence>
<feature type="domain" description="F-box" evidence="1">
    <location>
        <begin position="22"/>
        <end position="68"/>
    </location>
</feature>
<reference evidence="2" key="1">
    <citation type="submission" date="2023-04" db="EMBL/GenBank/DDBJ databases">
        <authorList>
            <person name="Vijverberg K."/>
            <person name="Xiong W."/>
            <person name="Schranz E."/>
        </authorList>
    </citation>
    <scope>NUCLEOTIDE SEQUENCE</scope>
</reference>
<dbReference type="Pfam" id="PF14299">
    <property type="entry name" value="PP2"/>
    <property type="match status" value="1"/>
</dbReference>
<dbReference type="EMBL" id="OX465086">
    <property type="protein sequence ID" value="CAI9261841.1"/>
    <property type="molecule type" value="Genomic_DNA"/>
</dbReference>
<dbReference type="PANTHER" id="PTHR31960">
    <property type="entry name" value="F-BOX PROTEIN PP2-A15"/>
    <property type="match status" value="1"/>
</dbReference>
<evidence type="ECO:0000313" key="2">
    <source>
        <dbReference type="EMBL" id="CAI9261841.1"/>
    </source>
</evidence>
<organism evidence="2 3">
    <name type="scientific">Lactuca saligna</name>
    <name type="common">Willowleaf lettuce</name>
    <dbReference type="NCBI Taxonomy" id="75948"/>
    <lineage>
        <taxon>Eukaryota</taxon>
        <taxon>Viridiplantae</taxon>
        <taxon>Streptophyta</taxon>
        <taxon>Embryophyta</taxon>
        <taxon>Tracheophyta</taxon>
        <taxon>Spermatophyta</taxon>
        <taxon>Magnoliopsida</taxon>
        <taxon>eudicotyledons</taxon>
        <taxon>Gunneridae</taxon>
        <taxon>Pentapetalae</taxon>
        <taxon>asterids</taxon>
        <taxon>campanulids</taxon>
        <taxon>Asterales</taxon>
        <taxon>Asteraceae</taxon>
        <taxon>Cichorioideae</taxon>
        <taxon>Cichorieae</taxon>
        <taxon>Lactucinae</taxon>
        <taxon>Lactuca</taxon>
    </lineage>
</organism>
<dbReference type="PANTHER" id="PTHR31960:SF30">
    <property type="entry name" value="OS04G0571300 PROTEIN"/>
    <property type="match status" value="1"/>
</dbReference>
<dbReference type="InterPro" id="IPR001810">
    <property type="entry name" value="F-box_dom"/>
</dbReference>
<dbReference type="AlphaFoldDB" id="A0AA35Y7Q3"/>
<proteinExistence type="predicted"/>
<dbReference type="InterPro" id="IPR036047">
    <property type="entry name" value="F-box-like_dom_sf"/>
</dbReference>
<dbReference type="CDD" id="cd22162">
    <property type="entry name" value="F-box_AtSKIP3-like"/>
    <property type="match status" value="1"/>
</dbReference>
<dbReference type="PROSITE" id="PS50181">
    <property type="entry name" value="FBOX"/>
    <property type="match status" value="1"/>
</dbReference>
<dbReference type="Gene3D" id="1.20.1280.50">
    <property type="match status" value="1"/>
</dbReference>
<keyword evidence="3" id="KW-1185">Reference proteome</keyword>
<protein>
    <recommendedName>
        <fullName evidence="1">F-box domain-containing protein</fullName>
    </recommendedName>
</protein>
<sequence>MGSGFSSIFSDNNDKAPASSSLQCLGDLPENFLAMVLEHFDPPEICHLALVNRAFYQASCADLLWESKLPENYGVLIKKLLMLHEDDSSFRCLRKKDIYSRLCYPIRISNGTKEVWNEKKRGGICMLVSWKGMKITGIHDRRYWTHVSTLQSRFHTIAYLKQIWWLEVEGDIDFDFPPGNYSLYFRLYLGKVSPRQIQHGSFNNDQVHGWAINPVCFRFWVSNGEHAMSKHFLNEQGKWICYHVGDFLVDRDCNYESTKIKFSMTQIDCTHQKGGLSLDSVLICPRGINTCHLV</sequence>
<dbReference type="Proteomes" id="UP001177003">
    <property type="component" value="Chromosome 0"/>
</dbReference>
<evidence type="ECO:0000313" key="3">
    <source>
        <dbReference type="Proteomes" id="UP001177003"/>
    </source>
</evidence>
<dbReference type="Pfam" id="PF12937">
    <property type="entry name" value="F-box-like"/>
    <property type="match status" value="1"/>
</dbReference>